<keyword evidence="6" id="KW-0732">Signal</keyword>
<evidence type="ECO:0000259" key="7">
    <source>
        <dbReference type="PROSITE" id="PS50261"/>
    </source>
</evidence>
<dbReference type="Proteomes" id="UP001374579">
    <property type="component" value="Unassembled WGS sequence"/>
</dbReference>
<dbReference type="AlphaFoldDB" id="A0AAN9C1L0"/>
<dbReference type="GO" id="GO:0016020">
    <property type="term" value="C:membrane"/>
    <property type="evidence" value="ECO:0007669"/>
    <property type="project" value="UniProtKB-SubCell"/>
</dbReference>
<evidence type="ECO:0000256" key="5">
    <source>
        <dbReference type="SAM" id="Phobius"/>
    </source>
</evidence>
<dbReference type="EMBL" id="JBAMIC010000002">
    <property type="protein sequence ID" value="KAK7112945.1"/>
    <property type="molecule type" value="Genomic_DNA"/>
</dbReference>
<reference evidence="8 9" key="1">
    <citation type="submission" date="2024-02" db="EMBL/GenBank/DDBJ databases">
        <title>Chromosome-scale genome assembly of the rough periwinkle Littorina saxatilis.</title>
        <authorList>
            <person name="De Jode A."/>
            <person name="Faria R."/>
            <person name="Formenti G."/>
            <person name="Sims Y."/>
            <person name="Smith T.P."/>
            <person name="Tracey A."/>
            <person name="Wood J.M.D."/>
            <person name="Zagrodzka Z.B."/>
            <person name="Johannesson K."/>
            <person name="Butlin R.K."/>
            <person name="Leder E.H."/>
        </authorList>
    </citation>
    <scope>NUCLEOTIDE SEQUENCE [LARGE SCALE GENOMIC DNA]</scope>
    <source>
        <strain evidence="8">Snail1</strain>
        <tissue evidence="8">Muscle</tissue>
    </source>
</reference>
<dbReference type="Pfam" id="PF00002">
    <property type="entry name" value="7tm_2"/>
    <property type="match status" value="1"/>
</dbReference>
<protein>
    <recommendedName>
        <fullName evidence="7">G-protein coupled receptors family 2 profile 2 domain-containing protein</fullName>
    </recommendedName>
</protein>
<evidence type="ECO:0000256" key="6">
    <source>
        <dbReference type="SAM" id="SignalP"/>
    </source>
</evidence>
<sequence length="952" mass="105505">MFYTRSLFTIIALVMNIDTGRSMMFGKGGFGGFGGGFGGFKNFPPGPVFLPLVNASTRWGDIMEDIVLTALDHCRSVRLCNSTDRYTHYDSECSECHPCACEDTCYSRGDCCVDKLLHDLKDDLVMSSSRLEEAPVMGCHSTNITRNDFASHAFMVDTCLASFHDDEIVSRCTRDSSNNTRDARWPVWSPASNAVYRDADCAVCNNEDIDQIVKWDLKIQCDRSIHLHDTGSAEAVIEQIFKEPSCQASFTPPESCQSFACRPRQEHYIDACNATGRRLDFDQALWKACEVFHGEMTLEDITYKNVFCALCNEEEVEAVGQCQQELAFRFFVVLNVSSFQPSSSSAVVGGDGNGDDGSAAGEGCSCQDDEIYDKYEMECRKLHCSMTRTLQNRHCHSFVTNSTGLAFEVTITLTPSASNSSVHLEEISSLKQVARNIRTAFLLQGSTASGWDVQVDHFRVIAQAQKDNALSEPEKELNVTCIKVDIKFASIWSEPAEDLEARLFALTHSLWNVSVDGKPKQSFRAAPLYISERQGNKTTIFSNVGLYTSDSTTVEYAIDIPDRIIQGFVTEVLEADSYLPVTEVLKCAKVYFNISKKNEIDNVPLRINETSGTAFHVRSNRFISFESFRVEDVGAVAVCADKLYGQLDVVVLNPTALGSTFSSQLGAVAVVCQAATGLFLVLVLLLFCLFPELRTLGGKTTMGFVATLLLAVLLLEVGMYMKKMPSLCVLFGIGTHFFFLSAFTWVLVCAFHAFRVARHVFAASNPDECENKSRLYAKHVAVSFVIPSAVVVATLLGNFVGNPNNCFLDLGYGRGICFVSNRWSLGLAAIFPICLVLLVTLLLFVIAARGNPADVTRERKASSRRHFRHFVMHVAIVGLMGLTWLVGIFAFLVDVEVLRYGFLALCPLLGVAVFLAFVCNKRVLALYQARFFSCCLKKRYDKHIQKFAPIDT</sequence>
<proteinExistence type="predicted"/>
<gene>
    <name evidence="8" type="ORF">V1264_012318</name>
</gene>
<feature type="signal peptide" evidence="6">
    <location>
        <begin position="1"/>
        <end position="22"/>
    </location>
</feature>
<dbReference type="InterPro" id="IPR000832">
    <property type="entry name" value="GPCR_2_secretin-like"/>
</dbReference>
<feature type="transmembrane region" description="Helical" evidence="5">
    <location>
        <begin position="665"/>
        <end position="690"/>
    </location>
</feature>
<dbReference type="Gene3D" id="1.20.1070.10">
    <property type="entry name" value="Rhodopsin 7-helix transmembrane proteins"/>
    <property type="match status" value="1"/>
</dbReference>
<evidence type="ECO:0000256" key="1">
    <source>
        <dbReference type="ARBA" id="ARBA00004141"/>
    </source>
</evidence>
<evidence type="ECO:0000256" key="3">
    <source>
        <dbReference type="ARBA" id="ARBA00022989"/>
    </source>
</evidence>
<dbReference type="InterPro" id="IPR053231">
    <property type="entry name" value="GPCR_LN-TM7"/>
</dbReference>
<dbReference type="PANTHER" id="PTHR45902:SF1">
    <property type="entry name" value="LATROPHILIN RECEPTOR-LIKE PROTEIN A"/>
    <property type="match status" value="1"/>
</dbReference>
<name>A0AAN9C1L0_9CAEN</name>
<keyword evidence="9" id="KW-1185">Reference proteome</keyword>
<dbReference type="GO" id="GO:0007166">
    <property type="term" value="P:cell surface receptor signaling pathway"/>
    <property type="evidence" value="ECO:0007669"/>
    <property type="project" value="InterPro"/>
</dbReference>
<feature type="transmembrane region" description="Helical" evidence="5">
    <location>
        <begin position="702"/>
        <end position="721"/>
    </location>
</feature>
<dbReference type="InterPro" id="IPR017981">
    <property type="entry name" value="GPCR_2-like_7TM"/>
</dbReference>
<dbReference type="PROSITE" id="PS50261">
    <property type="entry name" value="G_PROTEIN_RECEP_F2_4"/>
    <property type="match status" value="1"/>
</dbReference>
<feature type="transmembrane region" description="Helical" evidence="5">
    <location>
        <begin position="898"/>
        <end position="918"/>
    </location>
</feature>
<keyword evidence="3 5" id="KW-1133">Transmembrane helix</keyword>
<feature type="domain" description="G-protein coupled receptors family 2 profile 2" evidence="7">
    <location>
        <begin position="665"/>
        <end position="921"/>
    </location>
</feature>
<evidence type="ECO:0000256" key="4">
    <source>
        <dbReference type="ARBA" id="ARBA00023136"/>
    </source>
</evidence>
<organism evidence="8 9">
    <name type="scientific">Littorina saxatilis</name>
    <dbReference type="NCBI Taxonomy" id="31220"/>
    <lineage>
        <taxon>Eukaryota</taxon>
        <taxon>Metazoa</taxon>
        <taxon>Spiralia</taxon>
        <taxon>Lophotrochozoa</taxon>
        <taxon>Mollusca</taxon>
        <taxon>Gastropoda</taxon>
        <taxon>Caenogastropoda</taxon>
        <taxon>Littorinimorpha</taxon>
        <taxon>Littorinoidea</taxon>
        <taxon>Littorinidae</taxon>
        <taxon>Littorina</taxon>
    </lineage>
</organism>
<comment type="subcellular location">
    <subcellularLocation>
        <location evidence="1">Membrane</location>
        <topology evidence="1">Multi-pass membrane protein</topology>
    </subcellularLocation>
</comment>
<evidence type="ECO:0000313" key="9">
    <source>
        <dbReference type="Proteomes" id="UP001374579"/>
    </source>
</evidence>
<feature type="transmembrane region" description="Helical" evidence="5">
    <location>
        <begin position="775"/>
        <end position="800"/>
    </location>
</feature>
<keyword evidence="4 5" id="KW-0472">Membrane</keyword>
<feature type="transmembrane region" description="Helical" evidence="5">
    <location>
        <begin position="733"/>
        <end position="754"/>
    </location>
</feature>
<comment type="caution">
    <text evidence="8">The sequence shown here is derived from an EMBL/GenBank/DDBJ whole genome shotgun (WGS) entry which is preliminary data.</text>
</comment>
<feature type="chain" id="PRO_5042967394" description="G-protein coupled receptors family 2 profile 2 domain-containing protein" evidence="6">
    <location>
        <begin position="23"/>
        <end position="952"/>
    </location>
</feature>
<dbReference type="PANTHER" id="PTHR45902">
    <property type="entry name" value="LATROPHILIN RECEPTOR-LIKE PROTEIN A"/>
    <property type="match status" value="1"/>
</dbReference>
<evidence type="ECO:0000256" key="2">
    <source>
        <dbReference type="ARBA" id="ARBA00022692"/>
    </source>
</evidence>
<evidence type="ECO:0000313" key="8">
    <source>
        <dbReference type="EMBL" id="KAK7112945.1"/>
    </source>
</evidence>
<dbReference type="GO" id="GO:0004930">
    <property type="term" value="F:G protein-coupled receptor activity"/>
    <property type="evidence" value="ECO:0007669"/>
    <property type="project" value="InterPro"/>
</dbReference>
<feature type="transmembrane region" description="Helical" evidence="5">
    <location>
        <begin position="829"/>
        <end position="849"/>
    </location>
</feature>
<feature type="transmembrane region" description="Helical" evidence="5">
    <location>
        <begin position="870"/>
        <end position="892"/>
    </location>
</feature>
<keyword evidence="2 5" id="KW-0812">Transmembrane</keyword>
<accession>A0AAN9C1L0</accession>